<evidence type="ECO:0000256" key="5">
    <source>
        <dbReference type="SAM" id="MobiDB-lite"/>
    </source>
</evidence>
<accession>A0A196SJS5</accession>
<keyword evidence="2 4" id="KW-0863">Zinc-finger</keyword>
<keyword evidence="6" id="KW-1133">Transmembrane helix</keyword>
<gene>
    <name evidence="9" type="ORF">AV274_1275</name>
    <name evidence="8" type="ORF">AV274_1726</name>
</gene>
<proteinExistence type="predicted"/>
<evidence type="ECO:0000256" key="2">
    <source>
        <dbReference type="ARBA" id="ARBA00022771"/>
    </source>
</evidence>
<dbReference type="CDD" id="cd00065">
    <property type="entry name" value="FYVE_like_SF"/>
    <property type="match status" value="1"/>
</dbReference>
<dbReference type="InterPro" id="IPR013083">
    <property type="entry name" value="Znf_RING/FYVE/PHD"/>
</dbReference>
<dbReference type="SUPFAM" id="SSF57903">
    <property type="entry name" value="FYVE/PHD zinc finger"/>
    <property type="match status" value="1"/>
</dbReference>
<keyword evidence="6" id="KW-0812">Transmembrane</keyword>
<feature type="transmembrane region" description="Helical" evidence="6">
    <location>
        <begin position="236"/>
        <end position="253"/>
    </location>
</feature>
<evidence type="ECO:0000313" key="8">
    <source>
        <dbReference type="EMBL" id="OAO16551.1"/>
    </source>
</evidence>
<evidence type="ECO:0000313" key="10">
    <source>
        <dbReference type="Proteomes" id="UP000078348"/>
    </source>
</evidence>
<evidence type="ECO:0000259" key="7">
    <source>
        <dbReference type="PROSITE" id="PS50178"/>
    </source>
</evidence>
<dbReference type="PROSITE" id="PS50178">
    <property type="entry name" value="ZF_FYVE"/>
    <property type="match status" value="1"/>
</dbReference>
<name>A0A196SJS5_BLAHN</name>
<evidence type="ECO:0000256" key="1">
    <source>
        <dbReference type="ARBA" id="ARBA00022723"/>
    </source>
</evidence>
<keyword evidence="1" id="KW-0479">Metal-binding</keyword>
<keyword evidence="10" id="KW-1185">Reference proteome</keyword>
<feature type="compositionally biased region" description="Basic and acidic residues" evidence="5">
    <location>
        <begin position="349"/>
        <end position="375"/>
    </location>
</feature>
<dbReference type="InterPro" id="IPR011011">
    <property type="entry name" value="Znf_FYVE_PHD"/>
</dbReference>
<dbReference type="Gene3D" id="3.30.40.10">
    <property type="entry name" value="Zinc/RING finger domain, C3HC4 (zinc finger)"/>
    <property type="match status" value="1"/>
</dbReference>
<evidence type="ECO:0000313" key="9">
    <source>
        <dbReference type="EMBL" id="OAO16992.1"/>
    </source>
</evidence>
<sequence length="414" mass="46207">MPLQQRLGVCSLCHEPLGLLQGKKCAVCGRVVCQKCCVRERGVNAIFRNMNGKPIVLCNPCLAVREATLESSNPADDSHVMEQSTKDEWCEGLLLNRITLSKDASYGNIHSSVFTVELPLSYASQYSNTPITITLVNDVVVTLLLPSCSSSYMSDEWMTLHHPLNHTRLYLNIKYLFLSSDHPEANPALLQEFQQLPLRSNVYLRLFPLPPILDRSEDKDETQGPSPLEEESARSLSVAFVPSFALFVFLWRATKRFPLWLRITVIPLLTTALIVLLAFGMKVAKHVFSSLQIPTCLSPTTPFSPTTPVEEETDILGQLSIRVVGISCVPPPAEGLKNSDSKYGLTAEDKVPSQEEMKRTPSEEKAPVENSEEKRPRRFSIQENEKGSQPFSVFEKGSFHLDSLVELGYGISHF</sequence>
<dbReference type="AlphaFoldDB" id="A0A196SJS5"/>
<protein>
    <recommendedName>
        <fullName evidence="7">FYVE-type domain-containing protein</fullName>
    </recommendedName>
</protein>
<feature type="region of interest" description="Disordered" evidence="5">
    <location>
        <begin position="349"/>
        <end position="389"/>
    </location>
</feature>
<feature type="transmembrane region" description="Helical" evidence="6">
    <location>
        <begin position="259"/>
        <end position="279"/>
    </location>
</feature>
<feature type="domain" description="FYVE-type" evidence="7">
    <location>
        <begin position="4"/>
        <end position="66"/>
    </location>
</feature>
<evidence type="ECO:0000256" key="4">
    <source>
        <dbReference type="PROSITE-ProRule" id="PRU00091"/>
    </source>
</evidence>
<reference evidence="8 10" key="1">
    <citation type="submission" date="2016-05" db="EMBL/GenBank/DDBJ databases">
        <title>Nuclear genome of Blastocystis sp. subtype 1 NandII.</title>
        <authorList>
            <person name="Gentekaki E."/>
            <person name="Curtis B."/>
            <person name="Stairs C."/>
            <person name="Eme L."/>
            <person name="Herman E."/>
            <person name="Klimes V."/>
            <person name="Arias M.C."/>
            <person name="Elias M."/>
            <person name="Hilliou F."/>
            <person name="Klute M."/>
            <person name="Malik S.-B."/>
            <person name="Pightling A."/>
            <person name="Rachubinski R."/>
            <person name="Salas D."/>
            <person name="Schlacht A."/>
            <person name="Suga H."/>
            <person name="Archibald J."/>
            <person name="Ball S.G."/>
            <person name="Clark G."/>
            <person name="Dacks J."/>
            <person name="Van Der Giezen M."/>
            <person name="Tsaousis A."/>
            <person name="Roger A."/>
        </authorList>
    </citation>
    <scope>NUCLEOTIDE SEQUENCE [LARGE SCALE GENOMIC DNA]</scope>
    <source>
        <strain evidence="10">ATCC 50177 / NandII</strain>
        <strain evidence="8">NandII</strain>
    </source>
</reference>
<evidence type="ECO:0000256" key="6">
    <source>
        <dbReference type="SAM" id="Phobius"/>
    </source>
</evidence>
<evidence type="ECO:0000256" key="3">
    <source>
        <dbReference type="ARBA" id="ARBA00022833"/>
    </source>
</evidence>
<organism evidence="8 10">
    <name type="scientific">Blastocystis sp. subtype 1 (strain ATCC 50177 / NandII)</name>
    <dbReference type="NCBI Taxonomy" id="478820"/>
    <lineage>
        <taxon>Eukaryota</taxon>
        <taxon>Sar</taxon>
        <taxon>Stramenopiles</taxon>
        <taxon>Bigyra</taxon>
        <taxon>Opalozoa</taxon>
        <taxon>Opalinata</taxon>
        <taxon>Blastocystidae</taxon>
        <taxon>Blastocystis</taxon>
    </lineage>
</organism>
<dbReference type="Proteomes" id="UP000078348">
    <property type="component" value="Unassembled WGS sequence"/>
</dbReference>
<dbReference type="EMBL" id="LXWW01000075">
    <property type="protein sequence ID" value="OAO16551.1"/>
    <property type="molecule type" value="Genomic_DNA"/>
</dbReference>
<dbReference type="GO" id="GO:0008270">
    <property type="term" value="F:zinc ion binding"/>
    <property type="evidence" value="ECO:0007669"/>
    <property type="project" value="UniProtKB-KW"/>
</dbReference>
<dbReference type="EMBL" id="LXWW01000051">
    <property type="protein sequence ID" value="OAO16992.1"/>
    <property type="molecule type" value="Genomic_DNA"/>
</dbReference>
<dbReference type="InterPro" id="IPR017455">
    <property type="entry name" value="Znf_FYVE-rel"/>
</dbReference>
<keyword evidence="3" id="KW-0862">Zinc</keyword>
<comment type="caution">
    <text evidence="8">The sequence shown here is derived from an EMBL/GenBank/DDBJ whole genome shotgun (WGS) entry which is preliminary data.</text>
</comment>
<keyword evidence="6" id="KW-0472">Membrane</keyword>